<feature type="region of interest" description="Disordered" evidence="1">
    <location>
        <begin position="1"/>
        <end position="23"/>
    </location>
</feature>
<sequence>MRLVTRAHPCPKHTDSLSLPSGGCGVSSASDCLPSSADSGSNGGVFLPGVLVDAAFSSVNGGRCVFLCIGETASPPPGTALFLLLFLLRRGSPPSPIPPPPSSTVAAPLLHRHHPPFSSLFPLPPFVADPPLPRHHPPLPLSSLLLPPSSQFLPLPRHHPPLPFPSGTTMIFSCKLENFRMSCPLLLSM</sequence>
<evidence type="ECO:0000313" key="3">
    <source>
        <dbReference type="Proteomes" id="UP001055439"/>
    </source>
</evidence>
<evidence type="ECO:0000256" key="1">
    <source>
        <dbReference type="SAM" id="MobiDB-lite"/>
    </source>
</evidence>
<accession>A0A9E7HY47</accession>
<name>A0A9E7HY47_9LILI</name>
<protein>
    <submittedName>
        <fullName evidence="2">Uncharacterized protein</fullName>
    </submittedName>
</protein>
<dbReference type="AlphaFoldDB" id="A0A9E7HY47"/>
<reference evidence="2" key="1">
    <citation type="submission" date="2022-05" db="EMBL/GenBank/DDBJ databases">
        <title>The Musa troglodytarum L. genome provides insights into the mechanism of non-climacteric behaviour and enrichment of carotenoids.</title>
        <authorList>
            <person name="Wang J."/>
        </authorList>
    </citation>
    <scope>NUCLEOTIDE SEQUENCE</scope>
    <source>
        <tissue evidence="2">Leaf</tissue>
    </source>
</reference>
<dbReference type="Proteomes" id="UP001055439">
    <property type="component" value="Chromosome 8"/>
</dbReference>
<evidence type="ECO:0000313" key="2">
    <source>
        <dbReference type="EMBL" id="URE39148.1"/>
    </source>
</evidence>
<gene>
    <name evidence="2" type="ORF">MUK42_07914</name>
</gene>
<proteinExistence type="predicted"/>
<keyword evidence="3" id="KW-1185">Reference proteome</keyword>
<dbReference type="OrthoDB" id="49309at2759"/>
<dbReference type="EMBL" id="CP097510">
    <property type="protein sequence ID" value="URE39148.1"/>
    <property type="molecule type" value="Genomic_DNA"/>
</dbReference>
<organism evidence="2 3">
    <name type="scientific">Musa troglodytarum</name>
    <name type="common">fe'i banana</name>
    <dbReference type="NCBI Taxonomy" id="320322"/>
    <lineage>
        <taxon>Eukaryota</taxon>
        <taxon>Viridiplantae</taxon>
        <taxon>Streptophyta</taxon>
        <taxon>Embryophyta</taxon>
        <taxon>Tracheophyta</taxon>
        <taxon>Spermatophyta</taxon>
        <taxon>Magnoliopsida</taxon>
        <taxon>Liliopsida</taxon>
        <taxon>Zingiberales</taxon>
        <taxon>Musaceae</taxon>
        <taxon>Musa</taxon>
    </lineage>
</organism>